<dbReference type="GO" id="GO:0016787">
    <property type="term" value="F:hydrolase activity"/>
    <property type="evidence" value="ECO:0007669"/>
    <property type="project" value="UniProtKB-UniRule"/>
</dbReference>
<dbReference type="Gene3D" id="3.40.1090.10">
    <property type="entry name" value="Cytosolic phospholipase A2 catalytic domain"/>
    <property type="match status" value="2"/>
</dbReference>
<feature type="domain" description="PNPLA" evidence="3">
    <location>
        <begin position="9"/>
        <end position="180"/>
    </location>
</feature>
<keyword evidence="2" id="KW-0378">Hydrolase</keyword>
<keyword evidence="1 2" id="KW-0443">Lipid metabolism</keyword>
<sequence>MIDAQNVALVIEGGGMRNSYTAACIRKLIQEKVQVGWVGGVSAGASHALNYLSRDAERAVESFVDFANNPSFGGVSSLLRGNGYFNAEYIYEKSSDADLPYDFAAYEANPAMMSLGATRADTGETVYWGKEDAQDQASLNMRVRASSTLPLIMPMRYIDGVPYVDGALGESGGITIGEAEKAGFEKFLFIGSKPRGYVRPEVSRPAAVRRLFRRMPAIADAMITRPAKYNASKQRLLELEAQGRAQLFFPDNMLVTSTERSVAKLKENYEAGRAQMYHEWPAWKDFLTAG</sequence>
<keyword evidence="5" id="KW-1185">Reference proteome</keyword>
<evidence type="ECO:0000313" key="5">
    <source>
        <dbReference type="Proteomes" id="UP000296352"/>
    </source>
</evidence>
<comment type="caution">
    <text evidence="2">Lacks conserved residue(s) required for the propagation of feature annotation.</text>
</comment>
<dbReference type="InterPro" id="IPR002641">
    <property type="entry name" value="PNPLA_dom"/>
</dbReference>
<keyword evidence="2" id="KW-0442">Lipid degradation</keyword>
<dbReference type="AlphaFoldDB" id="A0A4P7QH87"/>
<dbReference type="Pfam" id="PF01734">
    <property type="entry name" value="Patatin"/>
    <property type="match status" value="1"/>
</dbReference>
<organism evidence="4 5">
    <name type="scientific">Corynebacterium endometrii</name>
    <dbReference type="NCBI Taxonomy" id="2488819"/>
    <lineage>
        <taxon>Bacteria</taxon>
        <taxon>Bacillati</taxon>
        <taxon>Actinomycetota</taxon>
        <taxon>Actinomycetes</taxon>
        <taxon>Mycobacteriales</taxon>
        <taxon>Corynebacteriaceae</taxon>
        <taxon>Corynebacterium</taxon>
    </lineage>
</organism>
<dbReference type="SUPFAM" id="SSF52151">
    <property type="entry name" value="FabD/lysophospholipase-like"/>
    <property type="match status" value="1"/>
</dbReference>
<dbReference type="OrthoDB" id="9802424at2"/>
<dbReference type="CDD" id="cd07208">
    <property type="entry name" value="Pat_hypo_Ecoli_yjju_like"/>
    <property type="match status" value="1"/>
</dbReference>
<proteinExistence type="predicted"/>
<dbReference type="InterPro" id="IPR016035">
    <property type="entry name" value="Acyl_Trfase/lysoPLipase"/>
</dbReference>
<protein>
    <submittedName>
        <fullName evidence="4">Patatin-like phospholipase</fullName>
    </submittedName>
</protein>
<gene>
    <name evidence="4" type="ORF">CENDO_03920</name>
</gene>
<dbReference type="KEGG" id="cee:CENDO_03920"/>
<dbReference type="InterPro" id="IPR045943">
    <property type="entry name" value="DUF6363"/>
</dbReference>
<accession>A0A4P7QH87</accession>
<dbReference type="Pfam" id="PF19890">
    <property type="entry name" value="DUF6363"/>
    <property type="match status" value="1"/>
</dbReference>
<reference evidence="4 5" key="1">
    <citation type="submission" date="2019-04" db="EMBL/GenBank/DDBJ databases">
        <title>Corynebacterium endometrii sp. nov., isolated from the uterus of a cow with endometritis.</title>
        <authorList>
            <person name="Ballas P."/>
            <person name="Ruckert C."/>
            <person name="Wagener K."/>
            <person name="Drillich M."/>
            <person name="Kaempfer P."/>
            <person name="Busse H.-J."/>
            <person name="Ehling-Schulz M."/>
        </authorList>
    </citation>
    <scope>NUCLEOTIDE SEQUENCE [LARGE SCALE GENOMIC DNA]</scope>
    <source>
        <strain evidence="4 5">LMM-1653</strain>
    </source>
</reference>
<feature type="short sequence motif" description="GXSXG" evidence="2">
    <location>
        <begin position="40"/>
        <end position="44"/>
    </location>
</feature>
<dbReference type="RefSeq" id="WP_136140866.1">
    <property type="nucleotide sequence ID" value="NZ_CP039247.1"/>
</dbReference>
<evidence type="ECO:0000256" key="2">
    <source>
        <dbReference type="PROSITE-ProRule" id="PRU01161"/>
    </source>
</evidence>
<dbReference type="InterPro" id="IPR037483">
    <property type="entry name" value="YjjU-like"/>
</dbReference>
<name>A0A4P7QH87_9CORY</name>
<feature type="active site" description="Nucleophile" evidence="2">
    <location>
        <position position="42"/>
    </location>
</feature>
<dbReference type="PROSITE" id="PS51635">
    <property type="entry name" value="PNPLA"/>
    <property type="match status" value="1"/>
</dbReference>
<feature type="active site" description="Proton acceptor" evidence="2">
    <location>
        <position position="165"/>
    </location>
</feature>
<dbReference type="GO" id="GO:0016042">
    <property type="term" value="P:lipid catabolic process"/>
    <property type="evidence" value="ECO:0007669"/>
    <property type="project" value="UniProtKB-UniRule"/>
</dbReference>
<evidence type="ECO:0000259" key="3">
    <source>
        <dbReference type="PROSITE" id="PS51635"/>
    </source>
</evidence>
<dbReference type="Proteomes" id="UP000296352">
    <property type="component" value="Chromosome"/>
</dbReference>
<evidence type="ECO:0000313" key="4">
    <source>
        <dbReference type="EMBL" id="QCB28077.1"/>
    </source>
</evidence>
<dbReference type="EMBL" id="CP039247">
    <property type="protein sequence ID" value="QCB28077.1"/>
    <property type="molecule type" value="Genomic_DNA"/>
</dbReference>
<evidence type="ECO:0000256" key="1">
    <source>
        <dbReference type="ARBA" id="ARBA00023098"/>
    </source>
</evidence>
<feature type="short sequence motif" description="DGA/G" evidence="2">
    <location>
        <begin position="165"/>
        <end position="167"/>
    </location>
</feature>